<evidence type="ECO:0000256" key="3">
    <source>
        <dbReference type="PIRSR" id="PIRSR000443-1"/>
    </source>
</evidence>
<protein>
    <recommendedName>
        <fullName evidence="2">Homoserine O-acetyltransferase</fullName>
        <shortName evidence="2">HAT</shortName>
        <ecNumber evidence="2">2.3.1.31</ecNumber>
    </recommendedName>
    <alternativeName>
        <fullName evidence="2">Homoserine transacetylase</fullName>
        <shortName evidence="2">HTA</shortName>
    </alternativeName>
</protein>
<dbReference type="NCBIfam" id="TIGR01392">
    <property type="entry name" value="homoserO_Ac_trn"/>
    <property type="match status" value="1"/>
</dbReference>
<feature type="region of interest" description="Disordered" evidence="4">
    <location>
        <begin position="1"/>
        <end position="27"/>
    </location>
</feature>
<keyword evidence="2" id="KW-0028">Amino-acid biosynthesis</keyword>
<dbReference type="NCBIfam" id="NF001209">
    <property type="entry name" value="PRK00175.1"/>
    <property type="match status" value="1"/>
</dbReference>
<dbReference type="AlphaFoldDB" id="A0A7Z0CJ77"/>
<keyword evidence="2" id="KW-0486">Methionine biosynthesis</keyword>
<feature type="binding site" evidence="2">
    <location>
        <position position="381"/>
    </location>
    <ligand>
        <name>substrate</name>
    </ligand>
</feature>
<organism evidence="6 7">
    <name type="scientific">Demequina lutea</name>
    <dbReference type="NCBI Taxonomy" id="431489"/>
    <lineage>
        <taxon>Bacteria</taxon>
        <taxon>Bacillati</taxon>
        <taxon>Actinomycetota</taxon>
        <taxon>Actinomycetes</taxon>
        <taxon>Micrococcales</taxon>
        <taxon>Demequinaceae</taxon>
        <taxon>Demequina</taxon>
    </lineage>
</organism>
<sequence>MDDDASEWVDAPPTPVPASGAWRPGDHPGERRFLDIGDLPLEADPLEVLPDVTLAYETWGTLNEARDNAIYVSHALSGDSHAFGHAGPGHLTGGWWNSLIGPGRPLDPTRHFIVSANIVGGCQGTTGPAHPHPTDGRPWGSRFPWLTLRDMVEAEVRLTDALGIDAWLLMLGPSMGGMRALEWAATYPRRVRSIAAVGTTAATTAEQIAWGAAQTAAIRADARFAGGDYYDAADGEGPHVGLGIARMIAHTTYRSEPELQERFGRSAQAAVKDEVADVLLGPGVEGAGKYAVESYLEHHAEKLARRFDANTYLRIVHAVNTHDVGRGRGGIEKALAEFEGPALVAAVDSDRLYPLSHSKELAAALPGCAGVDLLHSDVGHDGFLVESEALNALVDGLLTRTLV</sequence>
<comment type="catalytic activity">
    <reaction evidence="2">
        <text>L-homoserine + acetyl-CoA = O-acetyl-L-homoserine + CoA</text>
        <dbReference type="Rhea" id="RHEA:13701"/>
        <dbReference type="ChEBI" id="CHEBI:57287"/>
        <dbReference type="ChEBI" id="CHEBI:57288"/>
        <dbReference type="ChEBI" id="CHEBI:57476"/>
        <dbReference type="ChEBI" id="CHEBI:57716"/>
        <dbReference type="EC" id="2.3.1.31"/>
    </reaction>
</comment>
<evidence type="ECO:0000256" key="2">
    <source>
        <dbReference type="HAMAP-Rule" id="MF_00296"/>
    </source>
</evidence>
<comment type="caution">
    <text evidence="6">The sequence shown here is derived from an EMBL/GenBank/DDBJ whole genome shotgun (WGS) entry which is preliminary data.</text>
</comment>
<dbReference type="RefSeq" id="WP_062076342.1">
    <property type="nucleotide sequence ID" value="NZ_BBRC01000039.1"/>
</dbReference>
<dbReference type="InterPro" id="IPR008220">
    <property type="entry name" value="HAT_MetX-like"/>
</dbReference>
<comment type="caution">
    <text evidence="2">Lacks conserved residue(s) required for the propagation of feature annotation.</text>
</comment>
<evidence type="ECO:0000313" key="6">
    <source>
        <dbReference type="EMBL" id="NYI40455.1"/>
    </source>
</evidence>
<dbReference type="PANTHER" id="PTHR32268:SF11">
    <property type="entry name" value="HOMOSERINE O-ACETYLTRANSFERASE"/>
    <property type="match status" value="1"/>
</dbReference>
<name>A0A7Z0CJ77_9MICO</name>
<dbReference type="Proteomes" id="UP000547973">
    <property type="component" value="Unassembled WGS sequence"/>
</dbReference>
<dbReference type="Gene3D" id="3.40.50.1820">
    <property type="entry name" value="alpha/beta hydrolase"/>
    <property type="match status" value="1"/>
</dbReference>
<dbReference type="SUPFAM" id="SSF53474">
    <property type="entry name" value="alpha/beta-Hydrolases"/>
    <property type="match status" value="1"/>
</dbReference>
<feature type="active site" evidence="2 3">
    <location>
        <position position="380"/>
    </location>
</feature>
<dbReference type="EMBL" id="JACBZO010000001">
    <property type="protein sequence ID" value="NYI40455.1"/>
    <property type="molecule type" value="Genomic_DNA"/>
</dbReference>
<feature type="active site" description="Nucleophile" evidence="2 3">
    <location>
        <position position="174"/>
    </location>
</feature>
<dbReference type="InterPro" id="IPR000073">
    <property type="entry name" value="AB_hydrolase_1"/>
</dbReference>
<dbReference type="GO" id="GO:0004414">
    <property type="term" value="F:homoserine O-acetyltransferase activity"/>
    <property type="evidence" value="ECO:0007669"/>
    <property type="project" value="UniProtKB-UniRule"/>
</dbReference>
<comment type="similarity">
    <text evidence="2">Belongs to the AB hydrolase superfamily. MetX family.</text>
</comment>
<evidence type="ECO:0000256" key="1">
    <source>
        <dbReference type="ARBA" id="ARBA00022679"/>
    </source>
</evidence>
<evidence type="ECO:0000313" key="7">
    <source>
        <dbReference type="Proteomes" id="UP000547973"/>
    </source>
</evidence>
<comment type="subcellular location">
    <subcellularLocation>
        <location evidence="2">Cytoplasm</location>
    </subcellularLocation>
</comment>
<dbReference type="PANTHER" id="PTHR32268">
    <property type="entry name" value="HOMOSERINE O-ACETYLTRANSFERASE"/>
    <property type="match status" value="1"/>
</dbReference>
<proteinExistence type="inferred from homology"/>
<dbReference type="InterPro" id="IPR029058">
    <property type="entry name" value="AB_hydrolase_fold"/>
</dbReference>
<feature type="binding site" evidence="2">
    <location>
        <position position="246"/>
    </location>
    <ligand>
        <name>substrate</name>
    </ligand>
</feature>
<dbReference type="GO" id="GO:0009086">
    <property type="term" value="P:methionine biosynthetic process"/>
    <property type="evidence" value="ECO:0007669"/>
    <property type="project" value="UniProtKB-UniRule"/>
</dbReference>
<dbReference type="EC" id="2.3.1.31" evidence="2"/>
<keyword evidence="2" id="KW-0963">Cytoplasm</keyword>
<comment type="pathway">
    <text evidence="2">Amino-acid biosynthesis; L-methionine biosynthesis via de novo pathway; O-acetyl-L-homoserine from L-homoserine: step 1/1.</text>
</comment>
<keyword evidence="2 6" id="KW-0012">Acyltransferase</keyword>
<accession>A0A7Z0CJ77</accession>
<dbReference type="Pfam" id="PF00561">
    <property type="entry name" value="Abhydrolase_1"/>
    <property type="match status" value="1"/>
</dbReference>
<evidence type="ECO:0000259" key="5">
    <source>
        <dbReference type="Pfam" id="PF00561"/>
    </source>
</evidence>
<evidence type="ECO:0000256" key="4">
    <source>
        <dbReference type="SAM" id="MobiDB-lite"/>
    </source>
</evidence>
<keyword evidence="1 2" id="KW-0808">Transferase</keyword>
<dbReference type="OrthoDB" id="9800754at2"/>
<dbReference type="UniPathway" id="UPA00051">
    <property type="reaction ID" value="UER00074"/>
</dbReference>
<feature type="active site" evidence="2 3">
    <location>
        <position position="350"/>
    </location>
</feature>
<dbReference type="PIRSF" id="PIRSF000443">
    <property type="entry name" value="Homoser_Ac_trans"/>
    <property type="match status" value="1"/>
</dbReference>
<dbReference type="GO" id="GO:0009092">
    <property type="term" value="P:homoserine metabolic process"/>
    <property type="evidence" value="ECO:0007669"/>
    <property type="project" value="TreeGrafter"/>
</dbReference>
<feature type="domain" description="AB hydrolase-1" evidence="5">
    <location>
        <begin position="85"/>
        <end position="385"/>
    </location>
</feature>
<dbReference type="GO" id="GO:0005737">
    <property type="term" value="C:cytoplasm"/>
    <property type="evidence" value="ECO:0007669"/>
    <property type="project" value="UniProtKB-SubCell"/>
</dbReference>
<reference evidence="6 7" key="1">
    <citation type="submission" date="2020-07" db="EMBL/GenBank/DDBJ databases">
        <title>Sequencing the genomes of 1000 actinobacteria strains.</title>
        <authorList>
            <person name="Klenk H.-P."/>
        </authorList>
    </citation>
    <scope>NUCLEOTIDE SEQUENCE [LARGE SCALE GENOMIC DNA]</scope>
    <source>
        <strain evidence="6 7">DSM 19970</strain>
    </source>
</reference>
<keyword evidence="7" id="KW-1185">Reference proteome</keyword>
<gene>
    <name evidence="2" type="primary">metXA</name>
    <name evidence="6" type="ORF">BKA03_000574</name>
</gene>
<dbReference type="HAMAP" id="MF_00296">
    <property type="entry name" value="MetX_acyltransf"/>
    <property type="match status" value="1"/>
</dbReference>
<comment type="function">
    <text evidence="2">Transfers an acetyl group from acetyl-CoA to L-homoserine, forming acetyl-L-homoserine.</text>
</comment>
<comment type="subunit">
    <text evidence="2">Homodimer.</text>
</comment>